<keyword evidence="2" id="KW-0812">Transmembrane</keyword>
<keyword evidence="2" id="KW-0472">Membrane</keyword>
<evidence type="ECO:0000313" key="6">
    <source>
        <dbReference type="EMBL" id="RVW61820.1"/>
    </source>
</evidence>
<feature type="domain" description="Reverse transcriptase Ty1/copia-type" evidence="3">
    <location>
        <begin position="204"/>
        <end position="267"/>
    </location>
</feature>
<protein>
    <submittedName>
        <fullName evidence="6">Uncharacterized protein</fullName>
    </submittedName>
</protein>
<keyword evidence="2" id="KW-1133">Transmembrane helix</keyword>
<feature type="region of interest" description="Disordered" evidence="1">
    <location>
        <begin position="1"/>
        <end position="20"/>
    </location>
</feature>
<dbReference type="Pfam" id="PF07727">
    <property type="entry name" value="RVT_2"/>
    <property type="match status" value="1"/>
</dbReference>
<feature type="region of interest" description="Disordered" evidence="1">
    <location>
        <begin position="158"/>
        <end position="189"/>
    </location>
</feature>
<proteinExistence type="predicted"/>
<dbReference type="Pfam" id="PF22936">
    <property type="entry name" value="Pol_BBD"/>
    <property type="match status" value="1"/>
</dbReference>
<dbReference type="AlphaFoldDB" id="A0A438FPC6"/>
<dbReference type="PANTHER" id="PTHR11439">
    <property type="entry name" value="GAG-POL-RELATED RETROTRANSPOSON"/>
    <property type="match status" value="1"/>
</dbReference>
<evidence type="ECO:0000313" key="7">
    <source>
        <dbReference type="Proteomes" id="UP000288805"/>
    </source>
</evidence>
<feature type="compositionally biased region" description="Acidic residues" evidence="1">
    <location>
        <begin position="11"/>
        <end position="20"/>
    </location>
</feature>
<evidence type="ECO:0000259" key="3">
    <source>
        <dbReference type="Pfam" id="PF07727"/>
    </source>
</evidence>
<dbReference type="PANTHER" id="PTHR11439:SF483">
    <property type="entry name" value="PEPTIDE SYNTHASE GLIP-LIKE, PUTATIVE (AFU_ORTHOLOGUE AFUA_3G12920)-RELATED"/>
    <property type="match status" value="1"/>
</dbReference>
<dbReference type="InterPro" id="IPR054722">
    <property type="entry name" value="PolX-like_BBD"/>
</dbReference>
<dbReference type="Pfam" id="PF20167">
    <property type="entry name" value="Transposase_32"/>
    <property type="match status" value="1"/>
</dbReference>
<dbReference type="CDD" id="cd09272">
    <property type="entry name" value="RNase_HI_RT_Ty1"/>
    <property type="match status" value="1"/>
</dbReference>
<evidence type="ECO:0000259" key="4">
    <source>
        <dbReference type="Pfam" id="PF20167"/>
    </source>
</evidence>
<dbReference type="EMBL" id="QGNW01000804">
    <property type="protein sequence ID" value="RVW61820.1"/>
    <property type="molecule type" value="Genomic_DNA"/>
</dbReference>
<comment type="caution">
    <text evidence="6">The sequence shown here is derived from an EMBL/GenBank/DDBJ whole genome shotgun (WGS) entry which is preliminary data.</text>
</comment>
<dbReference type="Proteomes" id="UP000288805">
    <property type="component" value="Unassembled WGS sequence"/>
</dbReference>
<name>A0A438FPC6_VITVI</name>
<organism evidence="6 7">
    <name type="scientific">Vitis vinifera</name>
    <name type="common">Grape</name>
    <dbReference type="NCBI Taxonomy" id="29760"/>
    <lineage>
        <taxon>Eukaryota</taxon>
        <taxon>Viridiplantae</taxon>
        <taxon>Streptophyta</taxon>
        <taxon>Embryophyta</taxon>
        <taxon>Tracheophyta</taxon>
        <taxon>Spermatophyta</taxon>
        <taxon>Magnoliopsida</taxon>
        <taxon>eudicotyledons</taxon>
        <taxon>Gunneridae</taxon>
        <taxon>Pentapetalae</taxon>
        <taxon>rosids</taxon>
        <taxon>Vitales</taxon>
        <taxon>Vitaceae</taxon>
        <taxon>Viteae</taxon>
        <taxon>Vitis</taxon>
    </lineage>
</organism>
<feature type="domain" description="Putative plant transposon protein" evidence="4">
    <location>
        <begin position="475"/>
        <end position="653"/>
    </location>
</feature>
<feature type="transmembrane region" description="Helical" evidence="2">
    <location>
        <begin position="368"/>
        <end position="389"/>
    </location>
</feature>
<evidence type="ECO:0000256" key="1">
    <source>
        <dbReference type="SAM" id="MobiDB-lite"/>
    </source>
</evidence>
<evidence type="ECO:0000256" key="2">
    <source>
        <dbReference type="SAM" id="Phobius"/>
    </source>
</evidence>
<evidence type="ECO:0000259" key="5">
    <source>
        <dbReference type="Pfam" id="PF22936"/>
    </source>
</evidence>
<feature type="region of interest" description="Disordered" evidence="1">
    <location>
        <begin position="403"/>
        <end position="424"/>
    </location>
</feature>
<dbReference type="InterPro" id="IPR013103">
    <property type="entry name" value="RVT_2"/>
</dbReference>
<accession>A0A438FPC6</accession>
<gene>
    <name evidence="6" type="ORF">CK203_065722</name>
</gene>
<feature type="domain" description="Retrovirus-related Pol polyprotein from transposon TNT 1-94-like beta-barrel" evidence="5">
    <location>
        <begin position="44"/>
        <end position="120"/>
    </location>
</feature>
<reference evidence="6 7" key="1">
    <citation type="journal article" date="2018" name="PLoS Genet.">
        <title>Population sequencing reveals clonal diversity and ancestral inbreeding in the grapevine cultivar Chardonnay.</title>
        <authorList>
            <person name="Roach M.J."/>
            <person name="Johnson D.L."/>
            <person name="Bohlmann J."/>
            <person name="van Vuuren H.J."/>
            <person name="Jones S.J."/>
            <person name="Pretorius I.S."/>
            <person name="Schmidt S.A."/>
            <person name="Borneman A.R."/>
        </authorList>
    </citation>
    <scope>NUCLEOTIDE SEQUENCE [LARGE SCALE GENOMIC DNA]</scope>
    <source>
        <strain evidence="7">cv. Chardonnay</strain>
        <tissue evidence="6">Leaf</tissue>
    </source>
</reference>
<feature type="compositionally biased region" description="Basic and acidic residues" evidence="1">
    <location>
        <begin position="158"/>
        <end position="174"/>
    </location>
</feature>
<sequence length="716" mass="81194">MKKAMMATWSESEESSEEENEKEVANMCFMVIDDLDEGSMKDKWFFDSGYSRHMTGDESKFSFLTKRKGGYVTFGDVSKGRIIGQGNIGNGTSSLIESVLLVDGLKHNLLSISQLCDKGFKVIFEASHCIIKDIQNDKTIFMGHRCLETSMGKLQIEDRRQQEEVVEDPKKKESLLALPPPQQMQGESSQDLPKDWKFVINHPQDQIIEFSKCMHSEFEMSMMGELNFFLGLQIKQLKEGTFINQAKYIRDLLKRFNMEEAKTMKTLMSSSIKLDMDEKGKPVNSTMYRGMIGLWYPKGDNFELIGYSDADFVGCKVEKKSTSGTCHFLGHSLVSWHSKKQNSVALSTAEAEYIAADLWLFSSISMRLGFRVGGCFFLFAFILSLDSFFSSFASLMAPRKETGTSRAQGKRPVEPSQPEQTGAHRKARFDTILFSSNEDYHHYKQKFAQRKVVLGRSVNFSQLQHFGFEGLFGQMGWLPVVTIFEPVFPTLVRAFYSRATYGLRGPVLSTVRGLEIRLSPESICRILNIPSIGLSVYEAKVWPTVLGFEPIEVVQRLCGLADPQGMGKPSVHSLTVTSRVIHHMICSILLPRGGHRDEVSYLEAFVVDSILTGRWIHVGYLMMMHMISYVESSTRVLPYGHFLIRAFKDAGVDLSRETDFEAPTTYDAYDEQSLGRMKFEKAPDGSWVRKVERHDQIHLGVDEKAEIREMEDGLDP</sequence>
<dbReference type="InterPro" id="IPR046796">
    <property type="entry name" value="Transposase_32_dom"/>
</dbReference>